<feature type="compositionally biased region" description="Basic and acidic residues" evidence="10">
    <location>
        <begin position="420"/>
        <end position="438"/>
    </location>
</feature>
<dbReference type="InterPro" id="IPR031846">
    <property type="entry name" value="Hvcn1"/>
</dbReference>
<evidence type="ECO:0008006" key="14">
    <source>
        <dbReference type="Google" id="ProtNLM"/>
    </source>
</evidence>
<proteinExistence type="predicted"/>
<dbReference type="InterPro" id="IPR027359">
    <property type="entry name" value="Volt_channel_dom_sf"/>
</dbReference>
<dbReference type="EnsemblMetazoa" id="G4483.3">
    <property type="protein sequence ID" value="G4483.3:cds"/>
    <property type="gene ID" value="G4483"/>
</dbReference>
<keyword evidence="9" id="KW-0407">Ion channel</keyword>
<keyword evidence="3" id="KW-1003">Cell membrane</keyword>
<feature type="transmembrane region" description="Helical" evidence="11">
    <location>
        <begin position="84"/>
        <end position="102"/>
    </location>
</feature>
<evidence type="ECO:0000256" key="9">
    <source>
        <dbReference type="ARBA" id="ARBA00023303"/>
    </source>
</evidence>
<dbReference type="Proteomes" id="UP000005408">
    <property type="component" value="Unassembled WGS sequence"/>
</dbReference>
<dbReference type="GO" id="GO:0005886">
    <property type="term" value="C:plasma membrane"/>
    <property type="evidence" value="ECO:0007669"/>
    <property type="project" value="UniProtKB-SubCell"/>
</dbReference>
<dbReference type="EnsemblMetazoa" id="G4483.1">
    <property type="protein sequence ID" value="G4483.1:cds"/>
    <property type="gene ID" value="G4483"/>
</dbReference>
<keyword evidence="13" id="KW-1185">Reference proteome</keyword>
<dbReference type="OrthoDB" id="427456at2759"/>
<feature type="transmembrane region" description="Helical" evidence="11">
    <location>
        <begin position="220"/>
        <end position="242"/>
    </location>
</feature>
<dbReference type="Gene3D" id="1.20.120.350">
    <property type="entry name" value="Voltage-gated potassium channels. Chain C"/>
    <property type="match status" value="1"/>
</dbReference>
<evidence type="ECO:0000256" key="3">
    <source>
        <dbReference type="ARBA" id="ARBA00022475"/>
    </source>
</evidence>
<dbReference type="GO" id="GO:0030171">
    <property type="term" value="F:voltage-gated proton channel activity"/>
    <property type="evidence" value="ECO:0007669"/>
    <property type="project" value="InterPro"/>
</dbReference>
<dbReference type="AlphaFoldDB" id="A0A8W8N5W2"/>
<dbReference type="PANTHER" id="PTHR46480">
    <property type="entry name" value="F20B24.22"/>
    <property type="match status" value="1"/>
</dbReference>
<name>A0A8W8N5W2_MAGGI</name>
<evidence type="ECO:0000256" key="1">
    <source>
        <dbReference type="ARBA" id="ARBA00004651"/>
    </source>
</evidence>
<evidence type="ECO:0000313" key="13">
    <source>
        <dbReference type="Proteomes" id="UP000005408"/>
    </source>
</evidence>
<feature type="region of interest" description="Disordered" evidence="10">
    <location>
        <begin position="387"/>
        <end position="438"/>
    </location>
</feature>
<keyword evidence="6 11" id="KW-1133">Transmembrane helix</keyword>
<evidence type="ECO:0000256" key="8">
    <source>
        <dbReference type="ARBA" id="ARBA00023136"/>
    </source>
</evidence>
<evidence type="ECO:0000256" key="2">
    <source>
        <dbReference type="ARBA" id="ARBA00022448"/>
    </source>
</evidence>
<evidence type="ECO:0000256" key="6">
    <source>
        <dbReference type="ARBA" id="ARBA00022989"/>
    </source>
</evidence>
<evidence type="ECO:0000256" key="4">
    <source>
        <dbReference type="ARBA" id="ARBA00022692"/>
    </source>
</evidence>
<dbReference type="GO" id="GO:0034702">
    <property type="term" value="C:monoatomic ion channel complex"/>
    <property type="evidence" value="ECO:0007669"/>
    <property type="project" value="UniProtKB-KW"/>
</dbReference>
<evidence type="ECO:0000256" key="7">
    <source>
        <dbReference type="ARBA" id="ARBA00023065"/>
    </source>
</evidence>
<evidence type="ECO:0000256" key="10">
    <source>
        <dbReference type="SAM" id="MobiDB-lite"/>
    </source>
</evidence>
<keyword evidence="5" id="KW-0851">Voltage-gated channel</keyword>
<reference evidence="12" key="1">
    <citation type="submission" date="2022-08" db="UniProtKB">
        <authorList>
            <consortium name="EnsemblMetazoa"/>
        </authorList>
    </citation>
    <scope>IDENTIFICATION</scope>
    <source>
        <strain evidence="12">05x7-T-G4-1.051#20</strain>
    </source>
</reference>
<evidence type="ECO:0000256" key="5">
    <source>
        <dbReference type="ARBA" id="ARBA00022882"/>
    </source>
</evidence>
<evidence type="ECO:0000313" key="12">
    <source>
        <dbReference type="EnsemblMetazoa" id="G4483.1:cds"/>
    </source>
</evidence>
<keyword evidence="4 11" id="KW-0812">Transmembrane</keyword>
<accession>A0A8W8N5W2</accession>
<keyword evidence="2" id="KW-0813">Transport</keyword>
<protein>
    <recommendedName>
        <fullName evidence="14">Voltage-gated hydrogen channel 1</fullName>
    </recommendedName>
</protein>
<organism evidence="12 13">
    <name type="scientific">Magallana gigas</name>
    <name type="common">Pacific oyster</name>
    <name type="synonym">Crassostrea gigas</name>
    <dbReference type="NCBI Taxonomy" id="29159"/>
    <lineage>
        <taxon>Eukaryota</taxon>
        <taxon>Metazoa</taxon>
        <taxon>Spiralia</taxon>
        <taxon>Lophotrochozoa</taxon>
        <taxon>Mollusca</taxon>
        <taxon>Bivalvia</taxon>
        <taxon>Autobranchia</taxon>
        <taxon>Pteriomorphia</taxon>
        <taxon>Ostreida</taxon>
        <taxon>Ostreoidea</taxon>
        <taxon>Ostreidae</taxon>
        <taxon>Magallana</taxon>
    </lineage>
</organism>
<comment type="subcellular location">
    <subcellularLocation>
        <location evidence="1">Cell membrane</location>
        <topology evidence="1">Multi-pass membrane protein</topology>
    </subcellularLocation>
</comment>
<dbReference type="PANTHER" id="PTHR46480:SF1">
    <property type="entry name" value="VOLTAGE-GATED HYDROGEN CHANNEL 1"/>
    <property type="match status" value="1"/>
</dbReference>
<dbReference type="OMA" id="LEANISW"/>
<evidence type="ECO:0000256" key="11">
    <source>
        <dbReference type="SAM" id="Phobius"/>
    </source>
</evidence>
<keyword evidence="7" id="KW-0406">Ion transport</keyword>
<keyword evidence="8 11" id="KW-0472">Membrane</keyword>
<feature type="transmembrane region" description="Helical" evidence="11">
    <location>
        <begin position="281"/>
        <end position="305"/>
    </location>
</feature>
<feature type="transmembrane region" description="Helical" evidence="11">
    <location>
        <begin position="254"/>
        <end position="275"/>
    </location>
</feature>
<sequence>MFPSLGLHGGQAPSHGMSTVSKYRRKDSAIRTLVAETLVLAKTHGYVEKIENELEEEILQETYLPKEDLVRWRRKGYSFFKSKAVLLTVVILCIVDCALVLGELTLDLYKVKVTLEDNEKFTNHTMMFLLRMRQQNPTVLSNKEYEQVFDMILTADIRWSLQSESELKEHYQLNDEATIQDLVSSRNPRSAEVNNKSYINSSHIGIPEKEYSIEEKIAHALHLGSISLLGIILLETLLKAVCAGRQFFHRKLEVFDAFIVITSFVADLCLLLLLPDYNTRDFVFILAFLLPWRVIRVVDSLVVAVKDHEHFRLKLVYKRKKKIQSNLREMEVKAQIFQYQCNALRRLCLSEGLDEWKIDQCVKAEQKYQSTFGKRKGKVRLDASSMSPLLSDQSRDRSPRPSIPSLDLQGFKCWNGNSIKHNESNESIEEKACDKSIE</sequence>